<evidence type="ECO:0000313" key="2">
    <source>
        <dbReference type="Proteomes" id="UP001157502"/>
    </source>
</evidence>
<proteinExistence type="predicted"/>
<accession>A0ACC2FVK6</accession>
<keyword evidence="2" id="KW-1185">Reference proteome</keyword>
<sequence length="96" mass="10630">MQTVEYRNKCFNCECFFLSPFLPLSITTLKDVLTSTCEWAPPVCGGSVAVPNRPAYRGEIECLFSMPQQGSNLATSDATETFLYATVALYNLFSPD</sequence>
<dbReference type="EMBL" id="CM055748">
    <property type="protein sequence ID" value="KAJ7995343.1"/>
    <property type="molecule type" value="Genomic_DNA"/>
</dbReference>
<comment type="caution">
    <text evidence="1">The sequence shown here is derived from an EMBL/GenBank/DDBJ whole genome shotgun (WGS) entry which is preliminary data.</text>
</comment>
<evidence type="ECO:0000313" key="1">
    <source>
        <dbReference type="EMBL" id="KAJ7995343.1"/>
    </source>
</evidence>
<protein>
    <submittedName>
        <fullName evidence="1">Uncharacterized protein</fullName>
    </submittedName>
</protein>
<organism evidence="1 2">
    <name type="scientific">Dallia pectoralis</name>
    <name type="common">Alaska blackfish</name>
    <dbReference type="NCBI Taxonomy" id="75939"/>
    <lineage>
        <taxon>Eukaryota</taxon>
        <taxon>Metazoa</taxon>
        <taxon>Chordata</taxon>
        <taxon>Craniata</taxon>
        <taxon>Vertebrata</taxon>
        <taxon>Euteleostomi</taxon>
        <taxon>Actinopterygii</taxon>
        <taxon>Neopterygii</taxon>
        <taxon>Teleostei</taxon>
        <taxon>Protacanthopterygii</taxon>
        <taxon>Esociformes</taxon>
        <taxon>Umbridae</taxon>
        <taxon>Dallia</taxon>
    </lineage>
</organism>
<dbReference type="Proteomes" id="UP001157502">
    <property type="component" value="Chromosome 21"/>
</dbReference>
<gene>
    <name evidence="1" type="ORF">DPEC_G00243580</name>
</gene>
<reference evidence="1" key="1">
    <citation type="submission" date="2021-05" db="EMBL/GenBank/DDBJ databases">
        <authorList>
            <person name="Pan Q."/>
            <person name="Jouanno E."/>
            <person name="Zahm M."/>
            <person name="Klopp C."/>
            <person name="Cabau C."/>
            <person name="Louis A."/>
            <person name="Berthelot C."/>
            <person name="Parey E."/>
            <person name="Roest Crollius H."/>
            <person name="Montfort J."/>
            <person name="Robinson-Rechavi M."/>
            <person name="Bouchez O."/>
            <person name="Lampietro C."/>
            <person name="Lopez Roques C."/>
            <person name="Donnadieu C."/>
            <person name="Postlethwait J."/>
            <person name="Bobe J."/>
            <person name="Dillon D."/>
            <person name="Chandos A."/>
            <person name="von Hippel F."/>
            <person name="Guiguen Y."/>
        </authorList>
    </citation>
    <scope>NUCLEOTIDE SEQUENCE</scope>
    <source>
        <strain evidence="1">YG-Jan2019</strain>
    </source>
</reference>
<name>A0ACC2FVK6_DALPE</name>